<dbReference type="EMBL" id="CP014229">
    <property type="protein sequence ID" value="AMD89446.1"/>
    <property type="molecule type" value="Genomic_DNA"/>
</dbReference>
<sequence>MSIPLSLAHMNGGGIIEAVDEALAQIAENIADVNTPPEKPRKLVLEIVFKPNKDRNFPMAKATVKTSLQPQEAQEIPLLLDKEDGKHLLFEAAKDHNPGQLRLEGTMPGEVHEKTSKNVTPFKAAQSN</sequence>
<keyword evidence="3" id="KW-1185">Reference proteome</keyword>
<evidence type="ECO:0000256" key="1">
    <source>
        <dbReference type="SAM" id="MobiDB-lite"/>
    </source>
</evidence>
<dbReference type="Proteomes" id="UP000069241">
    <property type="component" value="Chromosome"/>
</dbReference>
<reference evidence="3" key="1">
    <citation type="submission" date="2016-02" db="EMBL/GenBank/DDBJ databases">
        <authorList>
            <person name="Holder M.E."/>
            <person name="Ajami N.J."/>
            <person name="Petrosino J.F."/>
        </authorList>
    </citation>
    <scope>NUCLEOTIDE SEQUENCE [LARGE SCALE GENOMIC DNA]</scope>
    <source>
        <strain evidence="3">CCUG 45958</strain>
    </source>
</reference>
<dbReference type="STRING" id="44742.AXF13_04595"/>
<proteinExistence type="predicted"/>
<accession>A0A109W3Y2</accession>
<name>A0A109W3Y2_9BACT</name>
<feature type="region of interest" description="Disordered" evidence="1">
    <location>
        <begin position="96"/>
        <end position="128"/>
    </location>
</feature>
<dbReference type="KEGG" id="dfi:AXF13_04595"/>
<dbReference type="RefSeq" id="WP_062251817.1">
    <property type="nucleotide sequence ID" value="NZ_CP014229.1"/>
</dbReference>
<organism evidence="2 3">
    <name type="scientific">Desulfovibrio fairfieldensis</name>
    <dbReference type="NCBI Taxonomy" id="44742"/>
    <lineage>
        <taxon>Bacteria</taxon>
        <taxon>Pseudomonadati</taxon>
        <taxon>Thermodesulfobacteriota</taxon>
        <taxon>Desulfovibrionia</taxon>
        <taxon>Desulfovibrionales</taxon>
        <taxon>Desulfovibrionaceae</taxon>
        <taxon>Desulfovibrio</taxon>
    </lineage>
</organism>
<dbReference type="AlphaFoldDB" id="A0A109W3Y2"/>
<evidence type="ECO:0000313" key="3">
    <source>
        <dbReference type="Proteomes" id="UP000069241"/>
    </source>
</evidence>
<gene>
    <name evidence="2" type="ORF">AXF13_04595</name>
</gene>
<evidence type="ECO:0008006" key="4">
    <source>
        <dbReference type="Google" id="ProtNLM"/>
    </source>
</evidence>
<protein>
    <recommendedName>
        <fullName evidence="4">Replication terminator protein</fullName>
    </recommendedName>
</protein>
<evidence type="ECO:0000313" key="2">
    <source>
        <dbReference type="EMBL" id="AMD89446.1"/>
    </source>
</evidence>